<dbReference type="InterPro" id="IPR001453">
    <property type="entry name" value="MoaB/Mog_dom"/>
</dbReference>
<dbReference type="InterPro" id="IPR005111">
    <property type="entry name" value="MoeA_C_domain_IV"/>
</dbReference>
<evidence type="ECO:0000256" key="4">
    <source>
        <dbReference type="ARBA" id="ARBA00023150"/>
    </source>
</evidence>
<gene>
    <name evidence="8" type="ORF">SBA1_600044</name>
</gene>
<dbReference type="InterPro" id="IPR038987">
    <property type="entry name" value="MoeA-like"/>
</dbReference>
<keyword evidence="4 6" id="KW-0501">Molybdenum cofactor biosynthesis</keyword>
<dbReference type="Gene3D" id="2.170.190.11">
    <property type="entry name" value="Molybdopterin biosynthesis moea protein, domain 3"/>
    <property type="match status" value="1"/>
</dbReference>
<dbReference type="SMART" id="SM00852">
    <property type="entry name" value="MoCF_biosynth"/>
    <property type="match status" value="1"/>
</dbReference>
<dbReference type="PANTHER" id="PTHR10192">
    <property type="entry name" value="MOLYBDOPTERIN BIOSYNTHESIS PROTEIN"/>
    <property type="match status" value="1"/>
</dbReference>
<evidence type="ECO:0000256" key="2">
    <source>
        <dbReference type="ARBA" id="ARBA00005046"/>
    </source>
</evidence>
<dbReference type="FunFam" id="2.170.190.11:FF:000001">
    <property type="entry name" value="Molybdopterin molybdenumtransferase"/>
    <property type="match status" value="1"/>
</dbReference>
<comment type="cofactor">
    <cofactor evidence="6">
        <name>Mg(2+)</name>
        <dbReference type="ChEBI" id="CHEBI:18420"/>
    </cofactor>
</comment>
<dbReference type="EC" id="2.10.1.1" evidence="6"/>
<protein>
    <recommendedName>
        <fullName evidence="6">Molybdopterin molybdenumtransferase</fullName>
        <ecNumber evidence="6">2.10.1.1</ecNumber>
    </recommendedName>
</protein>
<feature type="domain" description="MoaB/Mog" evidence="7">
    <location>
        <begin position="190"/>
        <end position="346"/>
    </location>
</feature>
<comment type="function">
    <text evidence="1 6">Catalyzes the insertion of molybdate into adenylated molybdopterin with the concomitant release of AMP.</text>
</comment>
<keyword evidence="6" id="KW-0500">Molybdenum</keyword>
<reference evidence="9" key="1">
    <citation type="submission" date="2018-02" db="EMBL/GenBank/DDBJ databases">
        <authorList>
            <person name="Hausmann B."/>
        </authorList>
    </citation>
    <scope>NUCLEOTIDE SEQUENCE [LARGE SCALE GENOMIC DNA]</scope>
    <source>
        <strain evidence="9">Peat soil MAG SbA1</strain>
    </source>
</reference>
<dbReference type="GO" id="GO:0006777">
    <property type="term" value="P:Mo-molybdopterin cofactor biosynthetic process"/>
    <property type="evidence" value="ECO:0007669"/>
    <property type="project" value="UniProtKB-UniRule"/>
</dbReference>
<dbReference type="Pfam" id="PF03453">
    <property type="entry name" value="MoeA_N"/>
    <property type="match status" value="1"/>
</dbReference>
<proteinExistence type="inferred from homology"/>
<dbReference type="PANTHER" id="PTHR10192:SF5">
    <property type="entry name" value="GEPHYRIN"/>
    <property type="match status" value="1"/>
</dbReference>
<dbReference type="GO" id="GO:0061599">
    <property type="term" value="F:molybdopterin molybdotransferase activity"/>
    <property type="evidence" value="ECO:0007669"/>
    <property type="project" value="UniProtKB-UniRule"/>
</dbReference>
<comment type="pathway">
    <text evidence="2 6">Cofactor biosynthesis; molybdopterin biosynthesis.</text>
</comment>
<dbReference type="Pfam" id="PF03454">
    <property type="entry name" value="MoeA_C"/>
    <property type="match status" value="1"/>
</dbReference>
<evidence type="ECO:0000313" key="8">
    <source>
        <dbReference type="EMBL" id="SPF45741.1"/>
    </source>
</evidence>
<comment type="catalytic activity">
    <reaction evidence="5">
        <text>adenylyl-molybdopterin + molybdate = Mo-molybdopterin + AMP + H(+)</text>
        <dbReference type="Rhea" id="RHEA:35047"/>
        <dbReference type="ChEBI" id="CHEBI:15378"/>
        <dbReference type="ChEBI" id="CHEBI:36264"/>
        <dbReference type="ChEBI" id="CHEBI:62727"/>
        <dbReference type="ChEBI" id="CHEBI:71302"/>
        <dbReference type="ChEBI" id="CHEBI:456215"/>
        <dbReference type="EC" id="2.10.1.1"/>
    </reaction>
</comment>
<dbReference type="OrthoDB" id="9804758at2"/>
<keyword evidence="6" id="KW-0479">Metal-binding</keyword>
<evidence type="ECO:0000256" key="6">
    <source>
        <dbReference type="RuleBase" id="RU365090"/>
    </source>
</evidence>
<dbReference type="CDD" id="cd00887">
    <property type="entry name" value="MoeA"/>
    <property type="match status" value="1"/>
</dbReference>
<evidence type="ECO:0000256" key="1">
    <source>
        <dbReference type="ARBA" id="ARBA00002901"/>
    </source>
</evidence>
<accession>A0A2U3L1G4</accession>
<dbReference type="SUPFAM" id="SSF53218">
    <property type="entry name" value="Molybdenum cofactor biosynthesis proteins"/>
    <property type="match status" value="1"/>
</dbReference>
<dbReference type="EMBL" id="OMOD01000156">
    <property type="protein sequence ID" value="SPF45741.1"/>
    <property type="molecule type" value="Genomic_DNA"/>
</dbReference>
<keyword evidence="6" id="KW-0808">Transferase</keyword>
<sequence>MPAPPLHATVLSFEDARRVVEEQATTVHPAGTESAALLAAAGRVLAVAVFADRDIPPFPRSTRDGYAVRSEDLAQLPATLDVIGEIRAGEQLDRIPREIGPGQAASIMTGAPVPAGADAVVMVEYSSQHGERAEITKRVEPGQNVVPRGAEARQGSLLLDRGRRLNEAAIALAASVGKAKLEVYRPPRVAVLTTGDEIVDVGATPSPTQIRNSNSYSLAVQIRQAGGEPVLLPIAPDEPQGLRRLVEDGLKSDLLLMTGGVSMGRYDLVEQVLSEMGAEFFFTGAKIQPGRPVVFGKCGAGKCGAGALARDGALAPQGGAYFFGLPGNPVSTMVTFELFACPMLEALAGQLPRKLAFLHARLKSEIRIKTGLRRFLPAVLSGEFENSEVELVAWQGSGDIAATARANCYVVVPPDREHIAAGEWVAVMPR</sequence>
<dbReference type="Pfam" id="PF00994">
    <property type="entry name" value="MoCF_biosynth"/>
    <property type="match status" value="1"/>
</dbReference>
<name>A0A2U3L1G4_9BACT</name>
<dbReference type="Gene3D" id="2.40.340.10">
    <property type="entry name" value="MoeA, C-terminal, domain IV"/>
    <property type="match status" value="1"/>
</dbReference>
<dbReference type="UniPathway" id="UPA00344"/>
<dbReference type="Gene3D" id="3.40.980.10">
    <property type="entry name" value="MoaB/Mog-like domain"/>
    <property type="match status" value="1"/>
</dbReference>
<dbReference type="Gene3D" id="3.90.105.10">
    <property type="entry name" value="Molybdopterin biosynthesis moea protein, domain 2"/>
    <property type="match status" value="1"/>
</dbReference>
<evidence type="ECO:0000256" key="5">
    <source>
        <dbReference type="ARBA" id="ARBA00047317"/>
    </source>
</evidence>
<dbReference type="GO" id="GO:0046872">
    <property type="term" value="F:metal ion binding"/>
    <property type="evidence" value="ECO:0007669"/>
    <property type="project" value="UniProtKB-UniRule"/>
</dbReference>
<dbReference type="Proteomes" id="UP000238701">
    <property type="component" value="Unassembled WGS sequence"/>
</dbReference>
<comment type="similarity">
    <text evidence="3 6">Belongs to the MoeA family.</text>
</comment>
<organism evidence="8 9">
    <name type="scientific">Candidatus Sulfotelmatobacter kueseliae</name>
    <dbReference type="NCBI Taxonomy" id="2042962"/>
    <lineage>
        <taxon>Bacteria</taxon>
        <taxon>Pseudomonadati</taxon>
        <taxon>Acidobacteriota</taxon>
        <taxon>Terriglobia</taxon>
        <taxon>Terriglobales</taxon>
        <taxon>Candidatus Korobacteraceae</taxon>
        <taxon>Candidatus Sulfotelmatobacter</taxon>
    </lineage>
</organism>
<dbReference type="NCBIfam" id="NF045515">
    <property type="entry name" value="Glp_gephyrin"/>
    <property type="match status" value="1"/>
</dbReference>
<evidence type="ECO:0000259" key="7">
    <source>
        <dbReference type="SMART" id="SM00852"/>
    </source>
</evidence>
<dbReference type="SUPFAM" id="SSF63867">
    <property type="entry name" value="MoeA C-terminal domain-like"/>
    <property type="match status" value="1"/>
</dbReference>
<evidence type="ECO:0000313" key="9">
    <source>
        <dbReference type="Proteomes" id="UP000238701"/>
    </source>
</evidence>
<keyword evidence="6" id="KW-0460">Magnesium</keyword>
<dbReference type="AlphaFoldDB" id="A0A2U3L1G4"/>
<dbReference type="InterPro" id="IPR036688">
    <property type="entry name" value="MoeA_C_domain_IV_sf"/>
</dbReference>
<dbReference type="SUPFAM" id="SSF63882">
    <property type="entry name" value="MoeA N-terminal region -like"/>
    <property type="match status" value="1"/>
</dbReference>
<dbReference type="NCBIfam" id="TIGR00177">
    <property type="entry name" value="molyb_syn"/>
    <property type="match status" value="1"/>
</dbReference>
<evidence type="ECO:0000256" key="3">
    <source>
        <dbReference type="ARBA" id="ARBA00010763"/>
    </source>
</evidence>
<dbReference type="InterPro" id="IPR036135">
    <property type="entry name" value="MoeA_linker/N_sf"/>
</dbReference>
<dbReference type="InterPro" id="IPR005110">
    <property type="entry name" value="MoeA_linker/N"/>
</dbReference>
<dbReference type="GO" id="GO:0005829">
    <property type="term" value="C:cytosol"/>
    <property type="evidence" value="ECO:0007669"/>
    <property type="project" value="TreeGrafter"/>
</dbReference>
<dbReference type="InterPro" id="IPR036425">
    <property type="entry name" value="MoaB/Mog-like_dom_sf"/>
</dbReference>